<accession>A0ABN1UYX5</accession>
<protein>
    <submittedName>
        <fullName evidence="1">Uncharacterized protein</fullName>
    </submittedName>
</protein>
<keyword evidence="2" id="KW-1185">Reference proteome</keyword>
<dbReference type="EMBL" id="BAAAKV010000038">
    <property type="protein sequence ID" value="GAA1180666.1"/>
    <property type="molecule type" value="Genomic_DNA"/>
</dbReference>
<comment type="caution">
    <text evidence="1">The sequence shown here is derived from an EMBL/GenBank/DDBJ whole genome shotgun (WGS) entry which is preliminary data.</text>
</comment>
<dbReference type="Proteomes" id="UP001501371">
    <property type="component" value="Unassembled WGS sequence"/>
</dbReference>
<sequence>MLYVPPEAVPARAAAPLPVTGCDVCGWWEKRRENARRGIGEPTVEECDRQIAAHPHLKRVAPCGLCCGRR</sequence>
<evidence type="ECO:0000313" key="2">
    <source>
        <dbReference type="Proteomes" id="UP001501371"/>
    </source>
</evidence>
<name>A0ABN1UYX5_9ACTN</name>
<reference evidence="1 2" key="1">
    <citation type="journal article" date="2019" name="Int. J. Syst. Evol. Microbiol.">
        <title>The Global Catalogue of Microorganisms (GCM) 10K type strain sequencing project: providing services to taxonomists for standard genome sequencing and annotation.</title>
        <authorList>
            <consortium name="The Broad Institute Genomics Platform"/>
            <consortium name="The Broad Institute Genome Sequencing Center for Infectious Disease"/>
            <person name="Wu L."/>
            <person name="Ma J."/>
        </authorList>
    </citation>
    <scope>NUCLEOTIDE SEQUENCE [LARGE SCALE GENOMIC DNA]</scope>
    <source>
        <strain evidence="1 2">JCM 12696</strain>
    </source>
</reference>
<gene>
    <name evidence="1" type="ORF">GCM10009654_42340</name>
</gene>
<proteinExistence type="predicted"/>
<organism evidence="1 2">
    <name type="scientific">Streptomyces hebeiensis</name>
    <dbReference type="NCBI Taxonomy" id="229486"/>
    <lineage>
        <taxon>Bacteria</taxon>
        <taxon>Bacillati</taxon>
        <taxon>Actinomycetota</taxon>
        <taxon>Actinomycetes</taxon>
        <taxon>Kitasatosporales</taxon>
        <taxon>Streptomycetaceae</taxon>
        <taxon>Streptomyces</taxon>
    </lineage>
</organism>
<evidence type="ECO:0000313" key="1">
    <source>
        <dbReference type="EMBL" id="GAA1180666.1"/>
    </source>
</evidence>